<accession>A0ABZ2MBF5</accession>
<dbReference type="SUPFAM" id="SSF51695">
    <property type="entry name" value="PLC-like phosphodiesterases"/>
    <property type="match status" value="1"/>
</dbReference>
<dbReference type="InterPro" id="IPR051057">
    <property type="entry name" value="PI-PLC_domain"/>
</dbReference>
<dbReference type="RefSeq" id="WP_394829434.1">
    <property type="nucleotide sequence ID" value="NZ_CP089984.1"/>
</dbReference>
<feature type="signal peptide" evidence="2">
    <location>
        <begin position="1"/>
        <end position="21"/>
    </location>
</feature>
<dbReference type="InterPro" id="IPR017946">
    <property type="entry name" value="PLC-like_Pdiesterase_TIM-brl"/>
</dbReference>
<name>A0ABZ2MBF5_9BACT</name>
<evidence type="ECO:0000256" key="2">
    <source>
        <dbReference type="SAM" id="SignalP"/>
    </source>
</evidence>
<proteinExistence type="predicted"/>
<dbReference type="EMBL" id="CP089984">
    <property type="protein sequence ID" value="WXB19836.1"/>
    <property type="molecule type" value="Genomic_DNA"/>
</dbReference>
<dbReference type="Proteomes" id="UP001370348">
    <property type="component" value="Chromosome"/>
</dbReference>
<protein>
    <recommendedName>
        <fullName evidence="5">PLC-like phosphodiesterase</fullName>
    </recommendedName>
</protein>
<reference evidence="3 4" key="1">
    <citation type="submission" date="2021-12" db="EMBL/GenBank/DDBJ databases">
        <title>Discovery of the Pendulisporaceae a myxobacterial family with distinct sporulation behavior and unique specialized metabolism.</title>
        <authorList>
            <person name="Garcia R."/>
            <person name="Popoff A."/>
            <person name="Bader C.D."/>
            <person name="Loehr J."/>
            <person name="Walesch S."/>
            <person name="Walt C."/>
            <person name="Boldt J."/>
            <person name="Bunk B."/>
            <person name="Haeckl F.J.F.P.J."/>
            <person name="Gunesch A.P."/>
            <person name="Birkelbach J."/>
            <person name="Nuebel U."/>
            <person name="Pietschmann T."/>
            <person name="Bach T."/>
            <person name="Mueller R."/>
        </authorList>
    </citation>
    <scope>NUCLEOTIDE SEQUENCE [LARGE SCALE GENOMIC DNA]</scope>
    <source>
        <strain evidence="3 4">MSr11954</strain>
    </source>
</reference>
<sequence>MKTTTRTCGALLLIAAIALVAAQGAGCSSEEAPARSSLQPDTQDASNDAPAMRSTGLPQVCNRGERVTTAPATCNGASELCDRTYDRVAVPMTHNAYSLVSGGFSPPNQTQGIARQLEDGVRGMMLDTAYFDPLAGADRTERIADLSLPDQMFLCHGFCTIARTRLLDELCTITRFLDAHPGEVFSIIFENRVADADTDAILRASGLTDYVYTHESSAPWPKLRDMIASGKRLVVFLEQGGGSPAYLHPAWANVWDTSYTFLNASQFSCTLNRGATSHPLYLVNHWLSPPKPENAAQVNVASVLGNRVEQCTREAGRVPTFVGVDYYDVGDLFAVVRKANGL</sequence>
<gene>
    <name evidence="3" type="ORF">LZC94_21755</name>
</gene>
<evidence type="ECO:0000256" key="1">
    <source>
        <dbReference type="SAM" id="MobiDB-lite"/>
    </source>
</evidence>
<organism evidence="3 4">
    <name type="scientific">Pendulispora albinea</name>
    <dbReference type="NCBI Taxonomy" id="2741071"/>
    <lineage>
        <taxon>Bacteria</taxon>
        <taxon>Pseudomonadati</taxon>
        <taxon>Myxococcota</taxon>
        <taxon>Myxococcia</taxon>
        <taxon>Myxococcales</taxon>
        <taxon>Sorangiineae</taxon>
        <taxon>Pendulisporaceae</taxon>
        <taxon>Pendulispora</taxon>
    </lineage>
</organism>
<evidence type="ECO:0000313" key="3">
    <source>
        <dbReference type="EMBL" id="WXB19836.1"/>
    </source>
</evidence>
<dbReference type="Pfam" id="PF26146">
    <property type="entry name" value="PI-PLC_X"/>
    <property type="match status" value="1"/>
</dbReference>
<dbReference type="PANTHER" id="PTHR13593">
    <property type="match status" value="1"/>
</dbReference>
<feature type="compositionally biased region" description="Polar residues" evidence="1">
    <location>
        <begin position="36"/>
        <end position="46"/>
    </location>
</feature>
<feature type="region of interest" description="Disordered" evidence="1">
    <location>
        <begin position="30"/>
        <end position="57"/>
    </location>
</feature>
<keyword evidence="2" id="KW-0732">Signal</keyword>
<evidence type="ECO:0000313" key="4">
    <source>
        <dbReference type="Proteomes" id="UP001370348"/>
    </source>
</evidence>
<keyword evidence="4" id="KW-1185">Reference proteome</keyword>
<dbReference type="Gene3D" id="3.20.20.190">
    <property type="entry name" value="Phosphatidylinositol (PI) phosphodiesterase"/>
    <property type="match status" value="1"/>
</dbReference>
<feature type="chain" id="PRO_5045938684" description="PLC-like phosphodiesterase" evidence="2">
    <location>
        <begin position="22"/>
        <end position="342"/>
    </location>
</feature>
<evidence type="ECO:0008006" key="5">
    <source>
        <dbReference type="Google" id="ProtNLM"/>
    </source>
</evidence>
<dbReference type="PANTHER" id="PTHR13593:SF140">
    <property type="entry name" value="PLC-LIKE PHOSPHODIESTERASE"/>
    <property type="match status" value="1"/>
</dbReference>